<evidence type="ECO:0000256" key="1">
    <source>
        <dbReference type="SAM" id="MobiDB-lite"/>
    </source>
</evidence>
<evidence type="ECO:0000313" key="2">
    <source>
        <dbReference type="EMBL" id="KAF6410372.1"/>
    </source>
</evidence>
<accession>A0A7J8CHW6</accession>
<protein>
    <submittedName>
        <fullName evidence="2">Uncharacterized protein</fullName>
    </submittedName>
</protein>
<organism evidence="2 3">
    <name type="scientific">Rousettus aegyptiacus</name>
    <name type="common">Egyptian fruit bat</name>
    <name type="synonym">Pteropus aegyptiacus</name>
    <dbReference type="NCBI Taxonomy" id="9407"/>
    <lineage>
        <taxon>Eukaryota</taxon>
        <taxon>Metazoa</taxon>
        <taxon>Chordata</taxon>
        <taxon>Craniata</taxon>
        <taxon>Vertebrata</taxon>
        <taxon>Euteleostomi</taxon>
        <taxon>Mammalia</taxon>
        <taxon>Eutheria</taxon>
        <taxon>Laurasiatheria</taxon>
        <taxon>Chiroptera</taxon>
        <taxon>Yinpterochiroptera</taxon>
        <taxon>Pteropodoidea</taxon>
        <taxon>Pteropodidae</taxon>
        <taxon>Rousettinae</taxon>
        <taxon>Rousettus</taxon>
    </lineage>
</organism>
<name>A0A7J8CHW6_ROUAE</name>
<comment type="caution">
    <text evidence="2">The sequence shown here is derived from an EMBL/GenBank/DDBJ whole genome shotgun (WGS) entry which is preliminary data.</text>
</comment>
<dbReference type="EMBL" id="JACASE010000014">
    <property type="protein sequence ID" value="KAF6410372.1"/>
    <property type="molecule type" value="Genomic_DNA"/>
</dbReference>
<evidence type="ECO:0000313" key="3">
    <source>
        <dbReference type="Proteomes" id="UP000593571"/>
    </source>
</evidence>
<reference evidence="2 3" key="1">
    <citation type="journal article" date="2020" name="Nature">
        <title>Six reference-quality genomes reveal evolution of bat adaptations.</title>
        <authorList>
            <person name="Jebb D."/>
            <person name="Huang Z."/>
            <person name="Pippel M."/>
            <person name="Hughes G.M."/>
            <person name="Lavrichenko K."/>
            <person name="Devanna P."/>
            <person name="Winkler S."/>
            <person name="Jermiin L.S."/>
            <person name="Skirmuntt E.C."/>
            <person name="Katzourakis A."/>
            <person name="Burkitt-Gray L."/>
            <person name="Ray D.A."/>
            <person name="Sullivan K.A.M."/>
            <person name="Roscito J.G."/>
            <person name="Kirilenko B.M."/>
            <person name="Davalos L.M."/>
            <person name="Corthals A.P."/>
            <person name="Power M.L."/>
            <person name="Jones G."/>
            <person name="Ransome R.D."/>
            <person name="Dechmann D.K.N."/>
            <person name="Locatelli A.G."/>
            <person name="Puechmaille S.J."/>
            <person name="Fedrigo O."/>
            <person name="Jarvis E.D."/>
            <person name="Hiller M."/>
            <person name="Vernes S.C."/>
            <person name="Myers E.W."/>
            <person name="Teeling E.C."/>
        </authorList>
    </citation>
    <scope>NUCLEOTIDE SEQUENCE [LARGE SCALE GENOMIC DNA]</scope>
    <source>
        <strain evidence="2">MRouAeg1</strain>
        <tissue evidence="2">Muscle</tissue>
    </source>
</reference>
<sequence>MSSKKVFGSPDQDLEVRLVVGRQAGVKRGLQSGQRAWPEAAGELGEEGPSQAPPTVSGPAHCRQVGRRVPHRPECLLFTELGTPDLHVTLPDFFELCGTRPEEPVCQPWAVRRQVRCLSQTFWFVSLFL</sequence>
<keyword evidence="3" id="KW-1185">Reference proteome</keyword>
<feature type="region of interest" description="Disordered" evidence="1">
    <location>
        <begin position="28"/>
        <end position="62"/>
    </location>
</feature>
<dbReference type="AlphaFoldDB" id="A0A7J8CHW6"/>
<dbReference type="Proteomes" id="UP000593571">
    <property type="component" value="Unassembled WGS sequence"/>
</dbReference>
<proteinExistence type="predicted"/>
<gene>
    <name evidence="2" type="ORF">HJG63_008936</name>
</gene>